<comment type="caution">
    <text evidence="2">The sequence shown here is derived from an EMBL/GenBank/DDBJ whole genome shotgun (WGS) entry which is preliminary data.</text>
</comment>
<feature type="chain" id="PRO_5045507738" evidence="1">
    <location>
        <begin position="24"/>
        <end position="372"/>
    </location>
</feature>
<keyword evidence="3" id="KW-1185">Reference proteome</keyword>
<gene>
    <name evidence="2" type="ORF">R83534S58_LOCUS569</name>
</gene>
<sequence>MVKSLYIYSLFFGMLFSVTSVNAENPKEHYRTLHVKAELTKQTKSFQVKHLFPFNFPNDLPGEPVFKGVKGQFSTTTQAKFDKDGKDITSSETLFAVDYSSNNCPKVGEAVSSYQDLANKYTRYSLVQNIIKQTKGNSTQLSDVDYMLPKDIGIHINTGDKGCGIVVFDGTDFTGYPYTMKVDLQLKYTFEPITNGLDGEFIIGAYNLKNPALNAYIVLPVKSGSGKGYGVLRPGTIYAVNGNVATSAVSIHNKGNWFVRYITAVYKKNSCQIAFKKHGPTKFFWNDKTGTGNDPNPSSVFWPDVTIISDFTSAGKDRDSIMAQANGNQKLPIHVEDGDCVVQAALPYGDRTTGSGSNMNMESQVYIRTVPD</sequence>
<dbReference type="EMBL" id="CAMXCH010000001">
    <property type="protein sequence ID" value="CAI3931623.1"/>
    <property type="molecule type" value="Genomic_DNA"/>
</dbReference>
<reference evidence="2" key="1">
    <citation type="submission" date="2022-10" db="EMBL/GenBank/DDBJ databases">
        <authorList>
            <person name="Botero Cardona J."/>
        </authorList>
    </citation>
    <scope>NUCLEOTIDE SEQUENCE</scope>
    <source>
        <strain evidence="2">R-83534</strain>
    </source>
</reference>
<proteinExistence type="predicted"/>
<feature type="signal peptide" evidence="1">
    <location>
        <begin position="1"/>
        <end position="23"/>
    </location>
</feature>
<name>A0ABM9HKP5_9PROT</name>
<protein>
    <submittedName>
        <fullName evidence="2">Uncharacterized protein</fullName>
    </submittedName>
</protein>
<organism evidence="2 3">
    <name type="scientific">Commensalibacter papalotli</name>
    <name type="common">ex Botero et al. 2024</name>
    <dbReference type="NCBI Taxonomy" id="2972766"/>
    <lineage>
        <taxon>Bacteria</taxon>
        <taxon>Pseudomonadati</taxon>
        <taxon>Pseudomonadota</taxon>
        <taxon>Alphaproteobacteria</taxon>
        <taxon>Acetobacterales</taxon>
        <taxon>Acetobacteraceae</taxon>
    </lineage>
</organism>
<evidence type="ECO:0000313" key="2">
    <source>
        <dbReference type="EMBL" id="CAI3931623.1"/>
    </source>
</evidence>
<evidence type="ECO:0000256" key="1">
    <source>
        <dbReference type="SAM" id="SignalP"/>
    </source>
</evidence>
<keyword evidence="1" id="KW-0732">Signal</keyword>
<dbReference type="Proteomes" id="UP001154272">
    <property type="component" value="Unassembled WGS sequence"/>
</dbReference>
<accession>A0ABM9HKP5</accession>
<evidence type="ECO:0000313" key="3">
    <source>
        <dbReference type="Proteomes" id="UP001154272"/>
    </source>
</evidence>